<keyword evidence="3" id="KW-0813">Transport</keyword>
<comment type="caution">
    <text evidence="18">The sequence shown here is derived from an EMBL/GenBank/DDBJ whole genome shotgun (WGS) entry which is preliminary data.</text>
</comment>
<keyword evidence="6 15" id="KW-0812">Transmembrane</keyword>
<evidence type="ECO:0000256" key="3">
    <source>
        <dbReference type="ARBA" id="ARBA00022448"/>
    </source>
</evidence>
<dbReference type="InterPro" id="IPR049712">
    <property type="entry name" value="Poly_export"/>
</dbReference>
<evidence type="ECO:0000256" key="12">
    <source>
        <dbReference type="ARBA" id="ARBA00023139"/>
    </source>
</evidence>
<evidence type="ECO:0000259" key="16">
    <source>
        <dbReference type="Pfam" id="PF02563"/>
    </source>
</evidence>
<dbReference type="EMBL" id="WHNP01000015">
    <property type="protein sequence ID" value="MPW18762.1"/>
    <property type="molecule type" value="Genomic_DNA"/>
</dbReference>
<dbReference type="GO" id="GO:0006811">
    <property type="term" value="P:monoatomic ion transport"/>
    <property type="evidence" value="ECO:0007669"/>
    <property type="project" value="UniProtKB-KW"/>
</dbReference>
<keyword evidence="15" id="KW-1133">Transmembrane helix</keyword>
<evidence type="ECO:0000256" key="13">
    <source>
        <dbReference type="ARBA" id="ARBA00023237"/>
    </source>
</evidence>
<dbReference type="Proteomes" id="UP000484381">
    <property type="component" value="Unassembled WGS sequence"/>
</dbReference>
<sequence>MGRAYSRTQMAGVARSAHPCSVPSAGVLGVFLRDSRSGGKCNQFNHDGDLALDRGIRLSQNRIRWSNATCALADAVSAQAHIFQNLAFMKQIAVTLASLLCVVLAGCAAAPGMRFNPGPATQTQGGDHLVVNGQHYVLLPLTVAGVNSVASTPLRPAAPVSATDLAQPNDVYKYRVGAGDVLHVVVWDHPELNNPGIGAQVAGGTQLGSAQSLAAQAVASANGGDALGRVVQADGTIYYPYVGALRVAGKSVPEIRRELTLGISRYVRAPQLDVTVMSFRSQKVYVTGEVRQPEVLPLTDVPLNVADAIGLSGGVTPDADLAGATLTRGHVQISVDLYRLLYRGDMRNNLRLVDGDIIDIPNRRIKKVFLMGEVAKPLSIPMPTDGPYTLAEALNDGGGMNPLTSNARQLYLVRASGPDTTTVFHLDCSSPVAVALADQIVLSPRDIIYLDTASVTRFGRVVSQLVPFAGGLANIKTLGM</sequence>
<dbReference type="InterPro" id="IPR003715">
    <property type="entry name" value="Poly_export_N"/>
</dbReference>
<gene>
    <name evidence="18" type="ORF">GCT13_18080</name>
</gene>
<feature type="domain" description="SLBB" evidence="17">
    <location>
        <begin position="366"/>
        <end position="449"/>
    </location>
</feature>
<dbReference type="InterPro" id="IPR054765">
    <property type="entry name" value="SLBB_dom"/>
</dbReference>
<evidence type="ECO:0000313" key="19">
    <source>
        <dbReference type="Proteomes" id="UP000484381"/>
    </source>
</evidence>
<dbReference type="Gene3D" id="3.30.1950.10">
    <property type="entry name" value="wza like domain"/>
    <property type="match status" value="1"/>
</dbReference>
<keyword evidence="8" id="KW-0625">Polysaccharide transport</keyword>
<accession>A0A7X1TGT5</accession>
<feature type="domain" description="Polysaccharide export protein N-terminal" evidence="16">
    <location>
        <begin position="171"/>
        <end position="276"/>
    </location>
</feature>
<keyword evidence="12" id="KW-0564">Palmitate</keyword>
<keyword evidence="5" id="KW-0762">Sugar transport</keyword>
<keyword evidence="7" id="KW-0732">Signal</keyword>
<keyword evidence="14" id="KW-0449">Lipoprotein</keyword>
<keyword evidence="10" id="KW-0626">Porin</keyword>
<feature type="domain" description="SLBB" evidence="17">
    <location>
        <begin position="282"/>
        <end position="358"/>
    </location>
</feature>
<evidence type="ECO:0000256" key="11">
    <source>
        <dbReference type="ARBA" id="ARBA00023136"/>
    </source>
</evidence>
<keyword evidence="11 15" id="KW-0472">Membrane</keyword>
<dbReference type="Pfam" id="PF22461">
    <property type="entry name" value="SLBB_2"/>
    <property type="match status" value="2"/>
</dbReference>
<evidence type="ECO:0000256" key="14">
    <source>
        <dbReference type="ARBA" id="ARBA00023288"/>
    </source>
</evidence>
<dbReference type="AlphaFoldDB" id="A0A7X1TGT5"/>
<feature type="transmembrane region" description="Helical" evidence="15">
    <location>
        <begin position="92"/>
        <end position="113"/>
    </location>
</feature>
<comment type="subcellular location">
    <subcellularLocation>
        <location evidence="1">Cell outer membrane</location>
        <topology evidence="1">Multi-pass membrane protein</topology>
    </subcellularLocation>
</comment>
<evidence type="ECO:0000256" key="9">
    <source>
        <dbReference type="ARBA" id="ARBA00023065"/>
    </source>
</evidence>
<dbReference type="GO" id="GO:0015288">
    <property type="term" value="F:porin activity"/>
    <property type="evidence" value="ECO:0007669"/>
    <property type="project" value="UniProtKB-KW"/>
</dbReference>
<name>A0A7X1TGT5_9BURK</name>
<evidence type="ECO:0000256" key="10">
    <source>
        <dbReference type="ARBA" id="ARBA00023114"/>
    </source>
</evidence>
<evidence type="ECO:0000256" key="7">
    <source>
        <dbReference type="ARBA" id="ARBA00022729"/>
    </source>
</evidence>
<evidence type="ECO:0000256" key="4">
    <source>
        <dbReference type="ARBA" id="ARBA00022452"/>
    </source>
</evidence>
<comment type="similarity">
    <text evidence="2">Belongs to the BexD/CtrA/VexA family.</text>
</comment>
<dbReference type="PANTHER" id="PTHR33619:SF3">
    <property type="entry name" value="POLYSACCHARIDE EXPORT PROTEIN GFCE-RELATED"/>
    <property type="match status" value="1"/>
</dbReference>
<evidence type="ECO:0000256" key="2">
    <source>
        <dbReference type="ARBA" id="ARBA00009450"/>
    </source>
</evidence>
<keyword evidence="9" id="KW-0406">Ion transport</keyword>
<dbReference type="GO" id="GO:0015159">
    <property type="term" value="F:polysaccharide transmembrane transporter activity"/>
    <property type="evidence" value="ECO:0007669"/>
    <property type="project" value="InterPro"/>
</dbReference>
<proteinExistence type="inferred from homology"/>
<reference evidence="18 19" key="1">
    <citation type="submission" date="2019-10" db="EMBL/GenBank/DDBJ databases">
        <title>Paraburkholderia sp. isolated from nodules of Mimosa pudica from Brazilian Atlantic Forest soils.</title>
        <authorList>
            <person name="Paulitsch F."/>
            <person name="Hungria M."/>
            <person name="Dall'Agnol R."/>
        </authorList>
    </citation>
    <scope>NUCLEOTIDE SEQUENCE [LARGE SCALE GENOMIC DNA]</scope>
    <source>
        <strain evidence="18 19">CNPSo 3157</strain>
    </source>
</reference>
<dbReference type="Gene3D" id="3.10.560.10">
    <property type="entry name" value="Outer membrane lipoprotein wza domain like"/>
    <property type="match status" value="2"/>
</dbReference>
<organism evidence="18 19">
    <name type="scientific">Paraburkholderia franconis</name>
    <dbReference type="NCBI Taxonomy" id="2654983"/>
    <lineage>
        <taxon>Bacteria</taxon>
        <taxon>Pseudomonadati</taxon>
        <taxon>Pseudomonadota</taxon>
        <taxon>Betaproteobacteria</taxon>
        <taxon>Burkholderiales</taxon>
        <taxon>Burkholderiaceae</taxon>
        <taxon>Paraburkholderia</taxon>
    </lineage>
</organism>
<protein>
    <submittedName>
        <fullName evidence="18">Exopolysaccharide biosynthesis protein</fullName>
    </submittedName>
</protein>
<evidence type="ECO:0000256" key="5">
    <source>
        <dbReference type="ARBA" id="ARBA00022597"/>
    </source>
</evidence>
<keyword evidence="13" id="KW-0998">Cell outer membrane</keyword>
<dbReference type="Pfam" id="PF02563">
    <property type="entry name" value="Poly_export"/>
    <property type="match status" value="1"/>
</dbReference>
<dbReference type="GO" id="GO:0009279">
    <property type="term" value="C:cell outer membrane"/>
    <property type="evidence" value="ECO:0007669"/>
    <property type="project" value="UniProtKB-SubCell"/>
</dbReference>
<dbReference type="PANTHER" id="PTHR33619">
    <property type="entry name" value="POLYSACCHARIDE EXPORT PROTEIN GFCE-RELATED"/>
    <property type="match status" value="1"/>
</dbReference>
<evidence type="ECO:0000313" key="18">
    <source>
        <dbReference type="EMBL" id="MPW18762.1"/>
    </source>
</evidence>
<evidence type="ECO:0000256" key="6">
    <source>
        <dbReference type="ARBA" id="ARBA00022692"/>
    </source>
</evidence>
<evidence type="ECO:0000256" key="15">
    <source>
        <dbReference type="SAM" id="Phobius"/>
    </source>
</evidence>
<evidence type="ECO:0000256" key="8">
    <source>
        <dbReference type="ARBA" id="ARBA00023047"/>
    </source>
</evidence>
<keyword evidence="4" id="KW-1134">Transmembrane beta strand</keyword>
<evidence type="ECO:0000256" key="1">
    <source>
        <dbReference type="ARBA" id="ARBA00004571"/>
    </source>
</evidence>
<keyword evidence="19" id="KW-1185">Reference proteome</keyword>
<dbReference type="GO" id="GO:0046930">
    <property type="term" value="C:pore complex"/>
    <property type="evidence" value="ECO:0007669"/>
    <property type="project" value="UniProtKB-KW"/>
</dbReference>
<evidence type="ECO:0000259" key="17">
    <source>
        <dbReference type="Pfam" id="PF22461"/>
    </source>
</evidence>